<sequence length="165" mass="16777">MTTRGADGPRRRRVLAGGAAALLLSGCSGPARREADGRAPTESTLRAQAADRSAELLRRYDATLAAHPALGPRLRPLREQVARHVQALGPPRATPQAASPHATAPSASPTPPGDEKAALGALAEAERRTTEAHTAALAAAPGELARLLASIAAAGAAHTYLLGAD</sequence>
<evidence type="ECO:0000256" key="1">
    <source>
        <dbReference type="SAM" id="MobiDB-lite"/>
    </source>
</evidence>
<dbReference type="PROSITE" id="PS51257">
    <property type="entry name" value="PROKAR_LIPOPROTEIN"/>
    <property type="match status" value="1"/>
</dbReference>
<comment type="caution">
    <text evidence="2">The sequence shown here is derived from an EMBL/GenBank/DDBJ whole genome shotgun (WGS) entry which is preliminary data.</text>
</comment>
<keyword evidence="3" id="KW-1185">Reference proteome</keyword>
<feature type="region of interest" description="Disordered" evidence="1">
    <location>
        <begin position="28"/>
        <end position="50"/>
    </location>
</feature>
<organism evidence="2 3">
    <name type="scientific">Streptomyces orinoci</name>
    <name type="common">Streptoverticillium orinoci</name>
    <dbReference type="NCBI Taxonomy" id="67339"/>
    <lineage>
        <taxon>Bacteria</taxon>
        <taxon>Bacillati</taxon>
        <taxon>Actinomycetota</taxon>
        <taxon>Actinomycetes</taxon>
        <taxon>Kitasatosporales</taxon>
        <taxon>Streptomycetaceae</taxon>
        <taxon>Streptomyces</taxon>
    </lineage>
</organism>
<protein>
    <recommendedName>
        <fullName evidence="4">Lipoprotein</fullName>
    </recommendedName>
</protein>
<evidence type="ECO:0008006" key="4">
    <source>
        <dbReference type="Google" id="ProtNLM"/>
    </source>
</evidence>
<dbReference type="RefSeq" id="WP_109278017.1">
    <property type="nucleotide sequence ID" value="NZ_JBFAUK010000033.1"/>
</dbReference>
<dbReference type="Proteomes" id="UP001552594">
    <property type="component" value="Unassembled WGS sequence"/>
</dbReference>
<proteinExistence type="predicted"/>
<name>A0ABV3K5Y7_STRON</name>
<evidence type="ECO:0000313" key="3">
    <source>
        <dbReference type="Proteomes" id="UP001552594"/>
    </source>
</evidence>
<accession>A0ABV3K5Y7</accession>
<evidence type="ECO:0000313" key="2">
    <source>
        <dbReference type="EMBL" id="MEV5510480.1"/>
    </source>
</evidence>
<feature type="region of interest" description="Disordered" evidence="1">
    <location>
        <begin position="87"/>
        <end position="118"/>
    </location>
</feature>
<reference evidence="2 3" key="1">
    <citation type="submission" date="2024-06" db="EMBL/GenBank/DDBJ databases">
        <title>The Natural Products Discovery Center: Release of the First 8490 Sequenced Strains for Exploring Actinobacteria Biosynthetic Diversity.</title>
        <authorList>
            <person name="Kalkreuter E."/>
            <person name="Kautsar S.A."/>
            <person name="Yang D."/>
            <person name="Bader C.D."/>
            <person name="Teijaro C.N."/>
            <person name="Fluegel L."/>
            <person name="Davis C.M."/>
            <person name="Simpson J.R."/>
            <person name="Lauterbach L."/>
            <person name="Steele A.D."/>
            <person name="Gui C."/>
            <person name="Meng S."/>
            <person name="Li G."/>
            <person name="Viehrig K."/>
            <person name="Ye F."/>
            <person name="Su P."/>
            <person name="Kiefer A.F."/>
            <person name="Nichols A."/>
            <person name="Cepeda A.J."/>
            <person name="Yan W."/>
            <person name="Fan B."/>
            <person name="Jiang Y."/>
            <person name="Adhikari A."/>
            <person name="Zheng C.-J."/>
            <person name="Schuster L."/>
            <person name="Cowan T.M."/>
            <person name="Smanski M.J."/>
            <person name="Chevrette M.G."/>
            <person name="De Carvalho L.P.S."/>
            <person name="Shen B."/>
        </authorList>
    </citation>
    <scope>NUCLEOTIDE SEQUENCE [LARGE SCALE GENOMIC DNA]</scope>
    <source>
        <strain evidence="2 3">NPDC052347</strain>
    </source>
</reference>
<feature type="compositionally biased region" description="Low complexity" evidence="1">
    <location>
        <begin position="94"/>
        <end position="107"/>
    </location>
</feature>
<gene>
    <name evidence="2" type="ORF">AB0L16_29330</name>
</gene>
<dbReference type="EMBL" id="JBFAUK010000033">
    <property type="protein sequence ID" value="MEV5510480.1"/>
    <property type="molecule type" value="Genomic_DNA"/>
</dbReference>